<dbReference type="InterPro" id="IPR008906">
    <property type="entry name" value="HATC_C_dom"/>
</dbReference>
<dbReference type="GeneID" id="109130534"/>
<dbReference type="PANTHER" id="PTHR23272:SF187">
    <property type="entry name" value="AC9 TRANSPOSASE-RELATED"/>
    <property type="match status" value="1"/>
</dbReference>
<dbReference type="Pfam" id="PF05699">
    <property type="entry name" value="Dimer_Tnp_hAT"/>
    <property type="match status" value="1"/>
</dbReference>
<dbReference type="Proteomes" id="UP000694864">
    <property type="component" value="Chromosome 3"/>
</dbReference>
<reference evidence="3" key="2">
    <citation type="submission" date="2025-08" db="UniProtKB">
        <authorList>
            <consortium name="RefSeq"/>
        </authorList>
    </citation>
    <scope>IDENTIFICATION</scope>
    <source>
        <tissue evidence="3">Leaf</tissue>
    </source>
</reference>
<name>A0ABM1R9M6_CAMSA</name>
<organism evidence="2 3">
    <name type="scientific">Camelina sativa</name>
    <name type="common">False flax</name>
    <name type="synonym">Myagrum sativum</name>
    <dbReference type="NCBI Taxonomy" id="90675"/>
    <lineage>
        <taxon>Eukaryota</taxon>
        <taxon>Viridiplantae</taxon>
        <taxon>Streptophyta</taxon>
        <taxon>Embryophyta</taxon>
        <taxon>Tracheophyta</taxon>
        <taxon>Spermatophyta</taxon>
        <taxon>Magnoliopsida</taxon>
        <taxon>eudicotyledons</taxon>
        <taxon>Gunneridae</taxon>
        <taxon>Pentapetalae</taxon>
        <taxon>rosids</taxon>
        <taxon>malvids</taxon>
        <taxon>Brassicales</taxon>
        <taxon>Brassicaceae</taxon>
        <taxon>Camelineae</taxon>
        <taxon>Camelina</taxon>
    </lineage>
</organism>
<gene>
    <name evidence="3" type="primary">LOC109130534</name>
</gene>
<dbReference type="PANTHER" id="PTHR23272">
    <property type="entry name" value="BED FINGER-RELATED"/>
    <property type="match status" value="1"/>
</dbReference>
<keyword evidence="2" id="KW-1185">Reference proteome</keyword>
<evidence type="ECO:0000313" key="3">
    <source>
        <dbReference type="RefSeq" id="XP_019095714.1"/>
    </source>
</evidence>
<reference evidence="2" key="1">
    <citation type="journal article" date="2014" name="Nat. Commun.">
        <title>The emerging biofuel crop Camelina sativa retains a highly undifferentiated hexaploid genome structure.</title>
        <authorList>
            <person name="Kagale S."/>
            <person name="Koh C."/>
            <person name="Nixon J."/>
            <person name="Bollina V."/>
            <person name="Clarke W.E."/>
            <person name="Tuteja R."/>
            <person name="Spillane C."/>
            <person name="Robinson S.J."/>
            <person name="Links M.G."/>
            <person name="Clarke C."/>
            <person name="Higgins E.E."/>
            <person name="Huebert T."/>
            <person name="Sharpe A.G."/>
            <person name="Parkin I.A."/>
        </authorList>
    </citation>
    <scope>NUCLEOTIDE SEQUENCE [LARGE SCALE GENOMIC DNA]</scope>
    <source>
        <strain evidence="2">cv. DH55</strain>
    </source>
</reference>
<evidence type="ECO:0000313" key="2">
    <source>
        <dbReference type="Proteomes" id="UP000694864"/>
    </source>
</evidence>
<proteinExistence type="predicted"/>
<accession>A0ABM1R9M6</accession>
<dbReference type="InterPro" id="IPR012337">
    <property type="entry name" value="RNaseH-like_sf"/>
</dbReference>
<evidence type="ECO:0000259" key="1">
    <source>
        <dbReference type="Pfam" id="PF05699"/>
    </source>
</evidence>
<protein>
    <submittedName>
        <fullName evidence="3">Zinc finger BED domain-containing protein RICESLEEPER 1-like</fullName>
    </submittedName>
</protein>
<dbReference type="SUPFAM" id="SSF53098">
    <property type="entry name" value="Ribonuclease H-like"/>
    <property type="match status" value="1"/>
</dbReference>
<sequence length="132" mass="15371">MDEMFDDEESVEADSTKSELEYYLDDIREDRKNPDFDILHWWKTTGSKYKVLSLMARDMLAIPVSTVASESAFSAGSRVIDRFRSSFTPRVVEALICTQDWYHDNDEDLRVEEMVAELEYIESEVKTSNLQP</sequence>
<feature type="domain" description="HAT C-terminal dimerisation" evidence="1">
    <location>
        <begin position="19"/>
        <end position="102"/>
    </location>
</feature>
<dbReference type="RefSeq" id="XP_019095714.1">
    <property type="nucleotide sequence ID" value="XM_019240169.1"/>
</dbReference>